<dbReference type="SMR" id="A0A1J6JSG2"/>
<sequence length="84" mass="9158">MIMQLVGSIPDSQKIVKVGSTDGLQNEKTMVPNEVNYELIKLIASLLQPIVQAASSVCRKRRILEGRSDSTGLLMFDPSSKPKG</sequence>
<keyword evidence="2" id="KW-1185">Reference proteome</keyword>
<dbReference type="AlphaFoldDB" id="A0A1J6JSG2"/>
<proteinExistence type="predicted"/>
<accession>A0A1J6JSG2</accession>
<name>A0A1J6JSG2_NICAT</name>
<reference evidence="1" key="1">
    <citation type="submission" date="2016-11" db="EMBL/GenBank/DDBJ databases">
        <title>The genome of Nicotiana attenuata.</title>
        <authorList>
            <person name="Xu S."/>
            <person name="Brockmoeller T."/>
            <person name="Gaquerel E."/>
            <person name="Navarro A."/>
            <person name="Kuhl H."/>
            <person name="Gase K."/>
            <person name="Ling Z."/>
            <person name="Zhou W."/>
            <person name="Kreitzer C."/>
            <person name="Stanke M."/>
            <person name="Tang H."/>
            <person name="Lyons E."/>
            <person name="Pandey P."/>
            <person name="Pandey S.P."/>
            <person name="Timmermann B."/>
            <person name="Baldwin I.T."/>
        </authorList>
    </citation>
    <scope>NUCLEOTIDE SEQUENCE [LARGE SCALE GENOMIC DNA]</scope>
    <source>
        <strain evidence="1">UT</strain>
    </source>
</reference>
<protein>
    <submittedName>
        <fullName evidence="1">Uncharacterized protein</fullName>
    </submittedName>
</protein>
<dbReference type="Proteomes" id="UP000187609">
    <property type="component" value="Unassembled WGS sequence"/>
</dbReference>
<evidence type="ECO:0000313" key="2">
    <source>
        <dbReference type="Proteomes" id="UP000187609"/>
    </source>
</evidence>
<dbReference type="EMBL" id="MJEQ01005690">
    <property type="protein sequence ID" value="OIT20134.1"/>
    <property type="molecule type" value="Genomic_DNA"/>
</dbReference>
<organism evidence="1 2">
    <name type="scientific">Nicotiana attenuata</name>
    <name type="common">Coyote tobacco</name>
    <dbReference type="NCBI Taxonomy" id="49451"/>
    <lineage>
        <taxon>Eukaryota</taxon>
        <taxon>Viridiplantae</taxon>
        <taxon>Streptophyta</taxon>
        <taxon>Embryophyta</taxon>
        <taxon>Tracheophyta</taxon>
        <taxon>Spermatophyta</taxon>
        <taxon>Magnoliopsida</taxon>
        <taxon>eudicotyledons</taxon>
        <taxon>Gunneridae</taxon>
        <taxon>Pentapetalae</taxon>
        <taxon>asterids</taxon>
        <taxon>lamiids</taxon>
        <taxon>Solanales</taxon>
        <taxon>Solanaceae</taxon>
        <taxon>Nicotianoideae</taxon>
        <taxon>Nicotianeae</taxon>
        <taxon>Nicotiana</taxon>
    </lineage>
</organism>
<dbReference type="Gramene" id="OIT20134">
    <property type="protein sequence ID" value="OIT20134"/>
    <property type="gene ID" value="A4A49_53083"/>
</dbReference>
<evidence type="ECO:0000313" key="1">
    <source>
        <dbReference type="EMBL" id="OIT20134.1"/>
    </source>
</evidence>
<comment type="caution">
    <text evidence="1">The sequence shown here is derived from an EMBL/GenBank/DDBJ whole genome shotgun (WGS) entry which is preliminary data.</text>
</comment>
<gene>
    <name evidence="1" type="ORF">A4A49_53083</name>
</gene>